<organism evidence="3 4">
    <name type="scientific">Coptotermes formosanus</name>
    <name type="common">Formosan subterranean termite</name>
    <dbReference type="NCBI Taxonomy" id="36987"/>
    <lineage>
        <taxon>Eukaryota</taxon>
        <taxon>Metazoa</taxon>
        <taxon>Ecdysozoa</taxon>
        <taxon>Arthropoda</taxon>
        <taxon>Hexapoda</taxon>
        <taxon>Insecta</taxon>
        <taxon>Pterygota</taxon>
        <taxon>Neoptera</taxon>
        <taxon>Polyneoptera</taxon>
        <taxon>Dictyoptera</taxon>
        <taxon>Blattodea</taxon>
        <taxon>Blattoidea</taxon>
        <taxon>Termitoidae</taxon>
        <taxon>Rhinotermitidae</taxon>
        <taxon>Coptotermes</taxon>
    </lineage>
</organism>
<evidence type="ECO:0000313" key="4">
    <source>
        <dbReference type="Proteomes" id="UP000502823"/>
    </source>
</evidence>
<name>A0A6L2PTH5_COPFO</name>
<dbReference type="OrthoDB" id="43654at2759"/>
<dbReference type="InParanoid" id="A0A6L2PTH5"/>
<dbReference type="PANTHER" id="PTHR10334">
    <property type="entry name" value="CYSTEINE-RICH SECRETORY PROTEIN-RELATED"/>
    <property type="match status" value="1"/>
</dbReference>
<dbReference type="PRINTS" id="PR00837">
    <property type="entry name" value="V5TPXLIKE"/>
</dbReference>
<feature type="region of interest" description="Disordered" evidence="1">
    <location>
        <begin position="1"/>
        <end position="51"/>
    </location>
</feature>
<dbReference type="Gene3D" id="3.40.33.10">
    <property type="entry name" value="CAP"/>
    <property type="match status" value="1"/>
</dbReference>
<dbReference type="SMART" id="SM00198">
    <property type="entry name" value="SCP"/>
    <property type="match status" value="1"/>
</dbReference>
<keyword evidence="4" id="KW-1185">Reference proteome</keyword>
<dbReference type="PRINTS" id="PR00838">
    <property type="entry name" value="V5ALLERGEN"/>
</dbReference>
<evidence type="ECO:0000256" key="1">
    <source>
        <dbReference type="SAM" id="MobiDB-lite"/>
    </source>
</evidence>
<reference evidence="4" key="1">
    <citation type="submission" date="2020-01" db="EMBL/GenBank/DDBJ databases">
        <title>Draft genome sequence of the Termite Coptotermes fromosanus.</title>
        <authorList>
            <person name="Itakura S."/>
            <person name="Yosikawa Y."/>
            <person name="Umezawa K."/>
        </authorList>
    </citation>
    <scope>NUCLEOTIDE SEQUENCE [LARGE SCALE GENOMIC DNA]</scope>
</reference>
<dbReference type="PROSITE" id="PS01010">
    <property type="entry name" value="CRISP_2"/>
    <property type="match status" value="1"/>
</dbReference>
<dbReference type="Proteomes" id="UP000502823">
    <property type="component" value="Unassembled WGS sequence"/>
</dbReference>
<feature type="domain" description="SCP" evidence="2">
    <location>
        <begin position="38"/>
        <end position="185"/>
    </location>
</feature>
<accession>A0A6L2PTH5</accession>
<evidence type="ECO:0000313" key="3">
    <source>
        <dbReference type="EMBL" id="GFG35859.1"/>
    </source>
</evidence>
<proteinExistence type="predicted"/>
<dbReference type="InterPro" id="IPR035940">
    <property type="entry name" value="CAP_sf"/>
</dbReference>
<dbReference type="SUPFAM" id="SSF55797">
    <property type="entry name" value="PR-1-like"/>
    <property type="match status" value="1"/>
</dbReference>
<sequence>MHGSPGRRGDVGGAGVDRAGAQQMAVPRGQWQRDTWSAGRSAPAARRKHDGSGTSAVCLEFKWDEELSKVAQLWADQCIFRHDCRNVEDFKVGQNIAQLWNDMAPTVQWASVVHSWYDEVSNWSSSDTPKFRYRHTGTQTMTAHYTQVVWARSRFVGCGRRGFRRGPLYVQHYVCNYGPAGNYKDDPLYLAGAPCTLCPEDSECRGDVLCVAGAGALPDIYAHRYQHKPTKDATTTFVGLNVTPVPEDNELYSRYSSRHAYLEEAGKAFWDRRLTYASRG</sequence>
<dbReference type="AlphaFoldDB" id="A0A6L2PTH5"/>
<dbReference type="GO" id="GO:0005576">
    <property type="term" value="C:extracellular region"/>
    <property type="evidence" value="ECO:0007669"/>
    <property type="project" value="UniProtKB-SubCell"/>
</dbReference>
<protein>
    <recommendedName>
        <fullName evidence="2">SCP domain-containing protein</fullName>
    </recommendedName>
</protein>
<dbReference type="Pfam" id="PF00188">
    <property type="entry name" value="CAP"/>
    <property type="match status" value="1"/>
</dbReference>
<dbReference type="InterPro" id="IPR002413">
    <property type="entry name" value="V5_allergen-like"/>
</dbReference>
<dbReference type="InterPro" id="IPR001283">
    <property type="entry name" value="CRISP-related"/>
</dbReference>
<gene>
    <name evidence="3" type="ORF">Cfor_07267</name>
</gene>
<comment type="caution">
    <text evidence="3">The sequence shown here is derived from an EMBL/GenBank/DDBJ whole genome shotgun (WGS) entry which is preliminary data.</text>
</comment>
<dbReference type="InterPro" id="IPR014044">
    <property type="entry name" value="CAP_dom"/>
</dbReference>
<dbReference type="EMBL" id="BLKM01000586">
    <property type="protein sequence ID" value="GFG35859.1"/>
    <property type="molecule type" value="Genomic_DNA"/>
</dbReference>
<dbReference type="InterPro" id="IPR018244">
    <property type="entry name" value="Allrgn_V5/Tpx1_CS"/>
</dbReference>
<evidence type="ECO:0000259" key="2">
    <source>
        <dbReference type="SMART" id="SM00198"/>
    </source>
</evidence>